<comment type="subcellular location">
    <subcellularLocation>
        <location evidence="6">Cytoplasm</location>
    </subcellularLocation>
</comment>
<evidence type="ECO:0000313" key="8">
    <source>
        <dbReference type="EMBL" id="GGX38757.1"/>
    </source>
</evidence>
<dbReference type="SUPFAM" id="SSF54862">
    <property type="entry name" value="4Fe-4S ferredoxins"/>
    <property type="match status" value="1"/>
</dbReference>
<feature type="binding site" evidence="6">
    <location>
        <position position="69"/>
    </location>
    <ligand>
        <name>[4Fe-4S] cluster</name>
        <dbReference type="ChEBI" id="CHEBI:49883"/>
        <label>2</label>
    </ligand>
</feature>
<feature type="domain" description="4Fe-4S ferredoxin-type" evidence="7">
    <location>
        <begin position="128"/>
        <end position="157"/>
    </location>
</feature>
<keyword evidence="5 6" id="KW-0411">Iron-sulfur</keyword>
<feature type="binding site" evidence="6">
    <location>
        <position position="34"/>
    </location>
    <ligand>
        <name>[4Fe-4S] cluster</name>
        <dbReference type="ChEBI" id="CHEBI:49883"/>
        <label>1</label>
    </ligand>
</feature>
<dbReference type="InterPro" id="IPR050572">
    <property type="entry name" value="Fe-S_Ferredoxin"/>
</dbReference>
<comment type="caution">
    <text evidence="8">The sequence shown here is derived from an EMBL/GenBank/DDBJ whole genome shotgun (WGS) entry which is preliminary data.</text>
</comment>
<dbReference type="InterPro" id="IPR017896">
    <property type="entry name" value="4Fe4S_Fe-S-bd"/>
</dbReference>
<keyword evidence="4 6" id="KW-0408">Iron</keyword>
<keyword evidence="3 6" id="KW-0677">Repeat</keyword>
<dbReference type="PROSITE" id="PS00198">
    <property type="entry name" value="4FE4S_FER_1"/>
    <property type="match status" value="1"/>
</dbReference>
<evidence type="ECO:0000256" key="6">
    <source>
        <dbReference type="HAMAP-Rule" id="MF_02201"/>
    </source>
</evidence>
<feature type="binding site" evidence="6">
    <location>
        <position position="66"/>
    </location>
    <ligand>
        <name>[4Fe-4S] cluster</name>
        <dbReference type="ChEBI" id="CHEBI:49883"/>
        <label>2</label>
    </ligand>
</feature>
<feature type="binding site" evidence="6">
    <location>
        <position position="40"/>
    </location>
    <ligand>
        <name>[4Fe-4S] cluster</name>
        <dbReference type="ChEBI" id="CHEBI:49883"/>
        <label>1</label>
    </ligand>
</feature>
<dbReference type="NCBIfam" id="TIGR00402">
    <property type="entry name" value="napF"/>
    <property type="match status" value="1"/>
</dbReference>
<feature type="domain" description="4Fe-4S ferredoxin-type" evidence="7">
    <location>
        <begin position="57"/>
        <end position="86"/>
    </location>
</feature>
<accession>A0A918K035</accession>
<dbReference type="InterPro" id="IPR004496">
    <property type="entry name" value="NapF"/>
</dbReference>
<feature type="binding site" evidence="6">
    <location>
        <position position="143"/>
    </location>
    <ligand>
        <name>[4Fe-4S] cluster</name>
        <dbReference type="ChEBI" id="CHEBI:49883"/>
        <label>3</label>
    </ligand>
</feature>
<feature type="binding site" evidence="6">
    <location>
        <position position="37"/>
    </location>
    <ligand>
        <name>[4Fe-4S] cluster</name>
        <dbReference type="ChEBI" id="CHEBI:49883"/>
        <label>1</label>
    </ligand>
</feature>
<dbReference type="Gene3D" id="3.30.70.20">
    <property type="match status" value="2"/>
</dbReference>
<dbReference type="Proteomes" id="UP000626148">
    <property type="component" value="Unassembled WGS sequence"/>
</dbReference>
<dbReference type="PANTHER" id="PTHR43687">
    <property type="entry name" value="ADENYLYLSULFATE REDUCTASE, BETA SUBUNIT"/>
    <property type="match status" value="1"/>
</dbReference>
<dbReference type="GO" id="GO:0051539">
    <property type="term" value="F:4 iron, 4 sulfur cluster binding"/>
    <property type="evidence" value="ECO:0007669"/>
    <property type="project" value="UniProtKB-UniRule"/>
</dbReference>
<evidence type="ECO:0000256" key="3">
    <source>
        <dbReference type="ARBA" id="ARBA00022737"/>
    </source>
</evidence>
<dbReference type="Pfam" id="PF12838">
    <property type="entry name" value="Fer4_7"/>
    <property type="match status" value="2"/>
</dbReference>
<dbReference type="RefSeq" id="WP_189606557.1">
    <property type="nucleotide sequence ID" value="NZ_BMXR01000001.1"/>
</dbReference>
<dbReference type="InterPro" id="IPR017900">
    <property type="entry name" value="4Fe4S_Fe_S_CS"/>
</dbReference>
<dbReference type="GO" id="GO:0046872">
    <property type="term" value="F:metal ion binding"/>
    <property type="evidence" value="ECO:0007669"/>
    <property type="project" value="UniProtKB-KW"/>
</dbReference>
<protein>
    <recommendedName>
        <fullName evidence="6">Ferredoxin-type protein NapF</fullName>
    </recommendedName>
</protein>
<feature type="binding site" evidence="6">
    <location>
        <position position="147"/>
    </location>
    <ligand>
        <name>[4Fe-4S] cluster</name>
        <dbReference type="ChEBI" id="CHEBI:49883"/>
        <label>3</label>
    </ligand>
</feature>
<keyword evidence="1 6" id="KW-0004">4Fe-4S</keyword>
<dbReference type="CDD" id="cd10564">
    <property type="entry name" value="NapF_like"/>
    <property type="match status" value="1"/>
</dbReference>
<reference evidence="8" key="1">
    <citation type="journal article" date="2014" name="Int. J. Syst. Evol. Microbiol.">
        <title>Complete genome sequence of Corynebacterium casei LMG S-19264T (=DSM 44701T), isolated from a smear-ripened cheese.</title>
        <authorList>
            <consortium name="US DOE Joint Genome Institute (JGI-PGF)"/>
            <person name="Walter F."/>
            <person name="Albersmeier A."/>
            <person name="Kalinowski J."/>
            <person name="Ruckert C."/>
        </authorList>
    </citation>
    <scope>NUCLEOTIDE SEQUENCE</scope>
    <source>
        <strain evidence="8">KCTC 22169</strain>
    </source>
</reference>
<evidence type="ECO:0000256" key="5">
    <source>
        <dbReference type="ARBA" id="ARBA00023014"/>
    </source>
</evidence>
<evidence type="ECO:0000256" key="2">
    <source>
        <dbReference type="ARBA" id="ARBA00022723"/>
    </source>
</evidence>
<evidence type="ECO:0000259" key="7">
    <source>
        <dbReference type="PROSITE" id="PS51379"/>
    </source>
</evidence>
<feature type="binding site" evidence="6">
    <location>
        <position position="76"/>
    </location>
    <ligand>
        <name>[4Fe-4S] cluster</name>
        <dbReference type="ChEBI" id="CHEBI:49883"/>
        <label>2</label>
    </ligand>
</feature>
<comment type="cofactor">
    <cofactor evidence="6">
        <name>[4Fe-4S] cluster</name>
        <dbReference type="ChEBI" id="CHEBI:49883"/>
    </cofactor>
</comment>
<comment type="similarity">
    <text evidence="6">Belongs to the NapF family.</text>
</comment>
<keyword evidence="6" id="KW-0963">Cytoplasm</keyword>
<feature type="domain" description="4Fe-4S ferredoxin-type" evidence="7">
    <location>
        <begin position="22"/>
        <end position="54"/>
    </location>
</feature>
<dbReference type="PROSITE" id="PS51379">
    <property type="entry name" value="4FE4S_FER_2"/>
    <property type="match status" value="3"/>
</dbReference>
<evidence type="ECO:0000256" key="1">
    <source>
        <dbReference type="ARBA" id="ARBA00022485"/>
    </source>
</evidence>
<dbReference type="EMBL" id="BMXR01000001">
    <property type="protein sequence ID" value="GGX38757.1"/>
    <property type="molecule type" value="Genomic_DNA"/>
</dbReference>
<feature type="binding site" evidence="6">
    <location>
        <position position="137"/>
    </location>
    <ligand>
        <name>[4Fe-4S] cluster</name>
        <dbReference type="ChEBI" id="CHEBI:49883"/>
        <label>3</label>
    </ligand>
</feature>
<feature type="binding site" evidence="6">
    <location>
        <position position="140"/>
    </location>
    <ligand>
        <name>[4Fe-4S] cluster</name>
        <dbReference type="ChEBI" id="CHEBI:49883"/>
        <label>3</label>
    </ligand>
</feature>
<keyword evidence="9" id="KW-1185">Reference proteome</keyword>
<name>A0A918K035_9GAMM</name>
<evidence type="ECO:0000256" key="4">
    <source>
        <dbReference type="ARBA" id="ARBA00023004"/>
    </source>
</evidence>
<feature type="binding site" evidence="6">
    <location>
        <position position="72"/>
    </location>
    <ligand>
        <name>[4Fe-4S] cluster</name>
        <dbReference type="ChEBI" id="CHEBI:49883"/>
        <label>2</label>
    </ligand>
</feature>
<dbReference type="GO" id="GO:0005737">
    <property type="term" value="C:cytoplasm"/>
    <property type="evidence" value="ECO:0007669"/>
    <property type="project" value="UniProtKB-SubCell"/>
</dbReference>
<dbReference type="PANTHER" id="PTHR43687:SF1">
    <property type="entry name" value="FERREDOXIN III"/>
    <property type="match status" value="1"/>
</dbReference>
<evidence type="ECO:0000313" key="9">
    <source>
        <dbReference type="Proteomes" id="UP000626148"/>
    </source>
</evidence>
<reference evidence="8" key="2">
    <citation type="submission" date="2020-09" db="EMBL/GenBank/DDBJ databases">
        <authorList>
            <person name="Sun Q."/>
            <person name="Kim S."/>
        </authorList>
    </citation>
    <scope>NUCLEOTIDE SEQUENCE</scope>
    <source>
        <strain evidence="8">KCTC 22169</strain>
    </source>
</reference>
<dbReference type="AlphaFoldDB" id="A0A918K035"/>
<feature type="binding site" evidence="6">
    <location>
        <position position="44"/>
    </location>
    <ligand>
        <name>[4Fe-4S] cluster</name>
        <dbReference type="ChEBI" id="CHEBI:49883"/>
        <label>1</label>
    </ligand>
</feature>
<proteinExistence type="inferred from homology"/>
<dbReference type="HAMAP" id="MF_02201">
    <property type="entry name" value="NapF"/>
    <property type="match status" value="1"/>
</dbReference>
<comment type="function">
    <text evidence="6">Could be involved in the maturation of NapA, the catalytic subunit of the periplasmic nitrate reductase, before its export into the periplasm.</text>
</comment>
<comment type="subunit">
    <text evidence="6">Interacts with the cytoplasmic NapA precursor.</text>
</comment>
<organism evidence="8 9">
    <name type="scientific">Saccharospirillum salsuginis</name>
    <dbReference type="NCBI Taxonomy" id="418750"/>
    <lineage>
        <taxon>Bacteria</taxon>
        <taxon>Pseudomonadati</taxon>
        <taxon>Pseudomonadota</taxon>
        <taxon>Gammaproteobacteria</taxon>
        <taxon>Oceanospirillales</taxon>
        <taxon>Saccharospirillaceae</taxon>
        <taxon>Saccharospirillum</taxon>
    </lineage>
</organism>
<sequence>MTVSTSRRALLRGGAPLAVDRQPPWTDSTFIDTCIRCGDCIDACPESILVKGDGGFPQVTFASDGCTLCGECVSACPEPVFDLNREAFEWRARIESTCLALNNIQCQSCQDSCETDAIRFRPTLGRVPQPEVAIDDCTGCGACTSVCPQDAIALEKPDDGTQQQTSP</sequence>
<keyword evidence="2 6" id="KW-0479">Metal-binding</keyword>
<gene>
    <name evidence="6 8" type="primary">napF</name>
    <name evidence="8" type="ORF">GCM10007392_01220</name>
</gene>